<gene>
    <name evidence="2" type="ORF">KOW79_020389</name>
</gene>
<keyword evidence="3" id="KW-1185">Reference proteome</keyword>
<dbReference type="AlphaFoldDB" id="A0A9D3N656"/>
<dbReference type="Proteomes" id="UP000824219">
    <property type="component" value="Linkage Group LG26"/>
</dbReference>
<protein>
    <submittedName>
        <fullName evidence="2">Uncharacterized protein</fullName>
    </submittedName>
</protein>
<organism evidence="2 3">
    <name type="scientific">Hemibagrus wyckioides</name>
    <dbReference type="NCBI Taxonomy" id="337641"/>
    <lineage>
        <taxon>Eukaryota</taxon>
        <taxon>Metazoa</taxon>
        <taxon>Chordata</taxon>
        <taxon>Craniata</taxon>
        <taxon>Vertebrata</taxon>
        <taxon>Euteleostomi</taxon>
        <taxon>Actinopterygii</taxon>
        <taxon>Neopterygii</taxon>
        <taxon>Teleostei</taxon>
        <taxon>Ostariophysi</taxon>
        <taxon>Siluriformes</taxon>
        <taxon>Bagridae</taxon>
        <taxon>Hemibagrus</taxon>
    </lineage>
</organism>
<dbReference type="EMBL" id="JAHKSW010000026">
    <property type="protein sequence ID" value="KAG7315523.1"/>
    <property type="molecule type" value="Genomic_DNA"/>
</dbReference>
<name>A0A9D3N656_9TELE</name>
<evidence type="ECO:0000313" key="3">
    <source>
        <dbReference type="Proteomes" id="UP000824219"/>
    </source>
</evidence>
<comment type="caution">
    <text evidence="2">The sequence shown here is derived from an EMBL/GenBank/DDBJ whole genome shotgun (WGS) entry which is preliminary data.</text>
</comment>
<feature type="region of interest" description="Disordered" evidence="1">
    <location>
        <begin position="77"/>
        <end position="99"/>
    </location>
</feature>
<evidence type="ECO:0000313" key="2">
    <source>
        <dbReference type="EMBL" id="KAG7315523.1"/>
    </source>
</evidence>
<dbReference type="OrthoDB" id="10065076at2759"/>
<evidence type="ECO:0000256" key="1">
    <source>
        <dbReference type="SAM" id="MobiDB-lite"/>
    </source>
</evidence>
<proteinExistence type="predicted"/>
<sequence>MLAQIAMYSGETDRRADLHRCTVLKVQELFKHEDKKRMAASVIRTLSGFGPSHPAQTCFIPADEDELDDEYEDELRDEVEDSFEEEEDDSTGVESHITDPSASDLYSEITTDRLLRFAELISSDVQRYFGRSQDSDMCDMYVGRSRHEVTGRQRYYSDIVRAASSEPGDESENLGPLAELFQSAQVKKQGLPMIQRRLPSSFWTEPRPEHLCITSNIPDVMTCSTETMNLNGSVPVISMSSSATPDFSDLLEHWASDRETCSDYSCEYQLP</sequence>
<accession>A0A9D3N656</accession>
<reference evidence="2 3" key="1">
    <citation type="submission" date="2021-06" db="EMBL/GenBank/DDBJ databases">
        <title>Chromosome-level genome assembly of the red-tail catfish (Hemibagrus wyckioides).</title>
        <authorList>
            <person name="Shao F."/>
        </authorList>
    </citation>
    <scope>NUCLEOTIDE SEQUENCE [LARGE SCALE GENOMIC DNA]</scope>
    <source>
        <strain evidence="2">EC202008001</strain>
        <tissue evidence="2">Blood</tissue>
    </source>
</reference>
<feature type="compositionally biased region" description="Acidic residues" evidence="1">
    <location>
        <begin position="77"/>
        <end position="91"/>
    </location>
</feature>